<keyword evidence="2" id="KW-1185">Reference proteome</keyword>
<proteinExistence type="predicted"/>
<protein>
    <submittedName>
        <fullName evidence="1">2-haloacid dehalogenase</fullName>
    </submittedName>
</protein>
<dbReference type="EMBL" id="FUWJ01000006">
    <property type="protein sequence ID" value="SKA21368.1"/>
    <property type="molecule type" value="Genomic_DNA"/>
</dbReference>
<sequence length="213" mass="23633">MPSKTTPSSPTVAVFDFGGVLVDWNPRHLYRKLIPDPAEMERFLAEVTTRDWHTVQDHGGDPAVATRQLQALHPGKEALIAAFYDRFDEMNEYAFPEMAALVEQLHEAGTPLYLLSNAPNLLDPWLRGPARERHPFLGLFRDYVVSGLVGHSKPNAEIYELVCRTGSFEPADAVFIDDVLANVEGARAAGMTAIHHRTPEETATELRALGFAI</sequence>
<evidence type="ECO:0000313" key="1">
    <source>
        <dbReference type="EMBL" id="SKA21368.1"/>
    </source>
</evidence>
<dbReference type="InterPro" id="IPR006439">
    <property type="entry name" value="HAD-SF_hydro_IA"/>
</dbReference>
<dbReference type="Gene3D" id="3.40.50.1000">
    <property type="entry name" value="HAD superfamily/HAD-like"/>
    <property type="match status" value="1"/>
</dbReference>
<reference evidence="2" key="1">
    <citation type="submission" date="2017-02" db="EMBL/GenBank/DDBJ databases">
        <authorList>
            <person name="Varghese N."/>
            <person name="Submissions S."/>
        </authorList>
    </citation>
    <scope>NUCLEOTIDE SEQUENCE [LARGE SCALE GENOMIC DNA]</scope>
    <source>
        <strain evidence="2">ATCC 27094</strain>
    </source>
</reference>
<dbReference type="Pfam" id="PF00702">
    <property type="entry name" value="Hydrolase"/>
    <property type="match status" value="1"/>
</dbReference>
<dbReference type="InterPro" id="IPR036412">
    <property type="entry name" value="HAD-like_sf"/>
</dbReference>
<dbReference type="SUPFAM" id="SSF56784">
    <property type="entry name" value="HAD-like"/>
    <property type="match status" value="1"/>
</dbReference>
<dbReference type="RefSeq" id="WP_085935892.1">
    <property type="nucleotide sequence ID" value="NZ_FUWJ01000006.1"/>
</dbReference>
<dbReference type="SFLD" id="SFLDG01129">
    <property type="entry name" value="C1.5:_HAD__Beta-PGM__Phosphata"/>
    <property type="match status" value="1"/>
</dbReference>
<name>A0A1T4S096_9HYPH</name>
<dbReference type="PANTHER" id="PTHR43611">
    <property type="entry name" value="ALPHA-D-GLUCOSE 1-PHOSPHATE PHOSPHATASE"/>
    <property type="match status" value="1"/>
</dbReference>
<accession>A0A1T4S096</accession>
<dbReference type="PANTHER" id="PTHR43611:SF3">
    <property type="entry name" value="FLAVIN MONONUCLEOTIDE HYDROLASE 1, CHLOROPLATIC"/>
    <property type="match status" value="1"/>
</dbReference>
<dbReference type="AlphaFoldDB" id="A0A1T4S096"/>
<dbReference type="NCBIfam" id="TIGR01509">
    <property type="entry name" value="HAD-SF-IA-v3"/>
    <property type="match status" value="1"/>
</dbReference>
<organism evidence="1 2">
    <name type="scientific">Enhydrobacter aerosaccus</name>
    <dbReference type="NCBI Taxonomy" id="225324"/>
    <lineage>
        <taxon>Bacteria</taxon>
        <taxon>Pseudomonadati</taxon>
        <taxon>Pseudomonadota</taxon>
        <taxon>Alphaproteobacteria</taxon>
        <taxon>Hyphomicrobiales</taxon>
        <taxon>Enhydrobacter</taxon>
    </lineage>
</organism>
<dbReference type="Proteomes" id="UP000190092">
    <property type="component" value="Unassembled WGS sequence"/>
</dbReference>
<dbReference type="InterPro" id="IPR023214">
    <property type="entry name" value="HAD_sf"/>
</dbReference>
<gene>
    <name evidence="1" type="ORF">SAMN02745126_04215</name>
</gene>
<dbReference type="PRINTS" id="PR00413">
    <property type="entry name" value="HADHALOGNASE"/>
</dbReference>
<evidence type="ECO:0000313" key="2">
    <source>
        <dbReference type="Proteomes" id="UP000190092"/>
    </source>
</evidence>
<dbReference type="SFLD" id="SFLDS00003">
    <property type="entry name" value="Haloacid_Dehalogenase"/>
    <property type="match status" value="1"/>
</dbReference>
<dbReference type="STRING" id="225324.SAMN02745126_04215"/>
<dbReference type="CDD" id="cd02603">
    <property type="entry name" value="HAD_sEH-N_like"/>
    <property type="match status" value="1"/>
</dbReference>